<dbReference type="Proteomes" id="UP000249393">
    <property type="component" value="Unassembled WGS sequence"/>
</dbReference>
<evidence type="ECO:0000256" key="1">
    <source>
        <dbReference type="SAM" id="MobiDB-lite"/>
    </source>
</evidence>
<dbReference type="RefSeq" id="WP_304273121.1">
    <property type="nucleotide sequence ID" value="NZ_QFQZ01000002.1"/>
</dbReference>
<dbReference type="EMBL" id="QFQZ01000002">
    <property type="protein sequence ID" value="PZR37166.1"/>
    <property type="molecule type" value="Genomic_DNA"/>
</dbReference>
<reference evidence="2 3" key="1">
    <citation type="submission" date="2017-08" db="EMBL/GenBank/DDBJ databases">
        <title>Infants hospitalized years apart are colonized by the same room-sourced microbial strains.</title>
        <authorList>
            <person name="Brooks B."/>
            <person name="Olm M.R."/>
            <person name="Firek B.A."/>
            <person name="Baker R."/>
            <person name="Thomas B.C."/>
            <person name="Morowitz M.J."/>
            <person name="Banfield J.F."/>
        </authorList>
    </citation>
    <scope>NUCLEOTIDE SEQUENCE [LARGE SCALE GENOMIC DNA]</scope>
    <source>
        <strain evidence="2">S2_003_000_R2_4</strain>
    </source>
</reference>
<sequence>MAAKSKFFRVAVEGATATDGRKIEASWIKDIVQTYNPETYGARVNLEHIRGYTPTSDFKAYGDVLAVKMDTVQLSIGGKTEKRLALYAQLDPTDDLVAMTKAKQKVYTSIEVAPNFGDTGKAGLVGLAVTDSPASLGTEMLVFSASNDPHAAAIKAMFDSRKQNAANVFSAAEETTIEFEDEAAGDDAEGKVMKVFAAIGEKILASIGGKPAVPAAPANQPAAGEFDPADFSRSVTEGLAEIGQEFAKQSKAITDQFAALQADFTKLKGDLEQQPRNGFRERAPATGGDGRVRADC</sequence>
<evidence type="ECO:0000313" key="3">
    <source>
        <dbReference type="Proteomes" id="UP000249393"/>
    </source>
</evidence>
<dbReference type="InterPro" id="IPR009228">
    <property type="entry name" value="Capsid_scaffold_GpO"/>
</dbReference>
<proteinExistence type="predicted"/>
<organism evidence="2 3">
    <name type="scientific">Caulobacter segnis</name>
    <dbReference type="NCBI Taxonomy" id="88688"/>
    <lineage>
        <taxon>Bacteria</taxon>
        <taxon>Pseudomonadati</taxon>
        <taxon>Pseudomonadota</taxon>
        <taxon>Alphaproteobacteria</taxon>
        <taxon>Caulobacterales</taxon>
        <taxon>Caulobacteraceae</taxon>
        <taxon>Caulobacter</taxon>
    </lineage>
</organism>
<comment type="caution">
    <text evidence="2">The sequence shown here is derived from an EMBL/GenBank/DDBJ whole genome shotgun (WGS) entry which is preliminary data.</text>
</comment>
<evidence type="ECO:0000313" key="2">
    <source>
        <dbReference type="EMBL" id="PZR37166.1"/>
    </source>
</evidence>
<name>A0A2W5VK96_9CAUL</name>
<feature type="region of interest" description="Disordered" evidence="1">
    <location>
        <begin position="269"/>
        <end position="296"/>
    </location>
</feature>
<dbReference type="Pfam" id="PF05929">
    <property type="entry name" value="Phage_GPO"/>
    <property type="match status" value="1"/>
</dbReference>
<accession>A0A2W5VK96</accession>
<protein>
    <submittedName>
        <fullName evidence="2">Phage capsid protein</fullName>
    </submittedName>
</protein>
<dbReference type="AlphaFoldDB" id="A0A2W5VK96"/>
<feature type="compositionally biased region" description="Basic and acidic residues" evidence="1">
    <location>
        <begin position="269"/>
        <end position="283"/>
    </location>
</feature>
<gene>
    <name evidence="2" type="ORF">DI526_01225</name>
</gene>